<protein>
    <submittedName>
        <fullName evidence="1">Uncharacterized protein</fullName>
    </submittedName>
</protein>
<evidence type="ECO:0000313" key="1">
    <source>
        <dbReference type="EMBL" id="KAL3571618.1"/>
    </source>
</evidence>
<keyword evidence="2" id="KW-1185">Reference proteome</keyword>
<comment type="caution">
    <text evidence="1">The sequence shown here is derived from an EMBL/GenBank/DDBJ whole genome shotgun (WGS) entry which is preliminary data.</text>
</comment>
<organism evidence="1 2">
    <name type="scientific">Populus alba</name>
    <name type="common">White poplar</name>
    <dbReference type="NCBI Taxonomy" id="43335"/>
    <lineage>
        <taxon>Eukaryota</taxon>
        <taxon>Viridiplantae</taxon>
        <taxon>Streptophyta</taxon>
        <taxon>Embryophyta</taxon>
        <taxon>Tracheophyta</taxon>
        <taxon>Spermatophyta</taxon>
        <taxon>Magnoliopsida</taxon>
        <taxon>eudicotyledons</taxon>
        <taxon>Gunneridae</taxon>
        <taxon>Pentapetalae</taxon>
        <taxon>rosids</taxon>
        <taxon>fabids</taxon>
        <taxon>Malpighiales</taxon>
        <taxon>Salicaceae</taxon>
        <taxon>Saliceae</taxon>
        <taxon>Populus</taxon>
    </lineage>
</organism>
<evidence type="ECO:0000313" key="2">
    <source>
        <dbReference type="Proteomes" id="UP000309997"/>
    </source>
</evidence>
<gene>
    <name evidence="1" type="ORF">D5086_025522</name>
</gene>
<accession>A0ACC4AZI8</accession>
<sequence>MMAEFLKLLQLQRTTAEIFSVSLRYGYFGDSRMVLGPSSSRLMKASSVFVDHVEVRDEDKKGVLLYGFYEKPELSFETNWSVADYMIVASYSRKGFSLWLNKGSKIRMRWEARTSILNQLQVVMIKGERKYETLLPKQTSSPDALNLSEPLSGKEAEYTIEEDNRYYLGLLNTNPKNIITTLSVNVTSKMYELSKARNMCSTTQGSCRLKLLFPKTQYVVVTTPDNGDINGWNIEVAFVARAIIYVAILGAIVIIIFLILKYLGACDTESTNLVETATWQASETSETEPIMPAKSVRLTYGTNEEDDEGSSCSSSEDLYDAKLCVICYDDQRNCFFVPCGHCATCYDCAQRIMEEDNKMCPICRRLIHKKRLYKGSKGGEFMTNDANSTFFYLTLNVIMRMTAGKRYHGEDPAELGESRKVKEIVTETFELSGATNTGDFVPVLKWFEMNHNEKRLAILHSKRDKFLQDLIEAHRGVKDGSASDQGSSKTTIDILLALQETEPEFFTYEIIRSMMTRGLDSGNELASLRGARVERGIFTGA</sequence>
<dbReference type="EMBL" id="RCHU02000014">
    <property type="protein sequence ID" value="KAL3571618.1"/>
    <property type="molecule type" value="Genomic_DNA"/>
</dbReference>
<reference evidence="1 2" key="1">
    <citation type="journal article" date="2024" name="Plant Biotechnol. J.">
        <title>Genome and CRISPR/Cas9 system of a widespread forest tree (Populus alba) in the world.</title>
        <authorList>
            <person name="Liu Y.J."/>
            <person name="Jiang P.F."/>
            <person name="Han X.M."/>
            <person name="Li X.Y."/>
            <person name="Wang H.M."/>
            <person name="Wang Y.J."/>
            <person name="Wang X.X."/>
            <person name="Zeng Q.Y."/>
        </authorList>
    </citation>
    <scope>NUCLEOTIDE SEQUENCE [LARGE SCALE GENOMIC DNA]</scope>
    <source>
        <strain evidence="2">cv. PAL-ZL1</strain>
    </source>
</reference>
<dbReference type="Proteomes" id="UP000309997">
    <property type="component" value="Unassembled WGS sequence"/>
</dbReference>
<name>A0ACC4AZI8_POPAL</name>
<proteinExistence type="predicted"/>